<accession>A0A834ZHX8</accession>
<dbReference type="Proteomes" id="UP000655225">
    <property type="component" value="Unassembled WGS sequence"/>
</dbReference>
<dbReference type="AlphaFoldDB" id="A0A834ZHX8"/>
<dbReference type="OMA" id="SCFANGQ"/>
<protein>
    <submittedName>
        <fullName evidence="2">Uncharacterized protein</fullName>
    </submittedName>
</protein>
<dbReference type="InterPro" id="IPR037546">
    <property type="entry name" value="SAC51-like"/>
</dbReference>
<evidence type="ECO:0000313" key="3">
    <source>
        <dbReference type="Proteomes" id="UP000655225"/>
    </source>
</evidence>
<sequence length="421" mass="46986">MVCQAASQTRFRALKHENGIAGSATIIVRVIACFQPLQDCQVIVFYWMEKDYGSWLHPQQSAWQSPNLNSRRAPVDMGRQDTFPISTNPYSCMVSGNETLPMPGFGVSELPGLKTGQTNEPHGWFYCLPHYRRALAPAPNSVFKEKKIIPSPYGCHGNATPNAVSESVQKRFLVFDQSGNQTNVFYSSVFGTPVQHPTSGTPKPFNIYSLREQELAVKKNWVYQSRAFPSDENHESGEESEMHEDTEELNALLYSDDDYKSGEDDEETSTGHSPNTMAGGYVKRKEVDGSAEEVASCTGPTKRRRLLEGEHNTSPLVDTASSVKPNESSEYEDDAESSCAKGSIQGEEMSSFWGNKQLRKERIHKTVCILRSIIPGGKGKGKGRDKGKDKEKDTMWVLDEAIHYLRSLKLKAKPFRGNTLE</sequence>
<comment type="caution">
    <text evidence="2">The sequence shown here is derived from an EMBL/GenBank/DDBJ whole genome shotgun (WGS) entry which is preliminary data.</text>
</comment>
<feature type="compositionally biased region" description="Polar residues" evidence="1">
    <location>
        <begin position="312"/>
        <end position="326"/>
    </location>
</feature>
<reference evidence="2 3" key="1">
    <citation type="submission" date="2020-04" db="EMBL/GenBank/DDBJ databases">
        <title>Plant Genome Project.</title>
        <authorList>
            <person name="Zhang R.-G."/>
        </authorList>
    </citation>
    <scope>NUCLEOTIDE SEQUENCE [LARGE SCALE GENOMIC DNA]</scope>
    <source>
        <strain evidence="2">YNK0</strain>
        <tissue evidence="2">Leaf</tissue>
    </source>
</reference>
<dbReference type="EMBL" id="JABCRI010000005">
    <property type="protein sequence ID" value="KAF8406080.1"/>
    <property type="molecule type" value="Genomic_DNA"/>
</dbReference>
<dbReference type="OrthoDB" id="777433at2759"/>
<dbReference type="PANTHER" id="PTHR36066">
    <property type="entry name" value="TRANSCRIPTION FACTOR BHLH145"/>
    <property type="match status" value="1"/>
</dbReference>
<keyword evidence="3" id="KW-1185">Reference proteome</keyword>
<organism evidence="2 3">
    <name type="scientific">Tetracentron sinense</name>
    <name type="common">Spur-leaf</name>
    <dbReference type="NCBI Taxonomy" id="13715"/>
    <lineage>
        <taxon>Eukaryota</taxon>
        <taxon>Viridiplantae</taxon>
        <taxon>Streptophyta</taxon>
        <taxon>Embryophyta</taxon>
        <taxon>Tracheophyta</taxon>
        <taxon>Spermatophyta</taxon>
        <taxon>Magnoliopsida</taxon>
        <taxon>Trochodendrales</taxon>
        <taxon>Trochodendraceae</taxon>
        <taxon>Tetracentron</taxon>
    </lineage>
</organism>
<gene>
    <name evidence="2" type="ORF">HHK36_008160</name>
</gene>
<name>A0A834ZHX8_TETSI</name>
<feature type="region of interest" description="Disordered" evidence="1">
    <location>
        <begin position="257"/>
        <end position="338"/>
    </location>
</feature>
<proteinExistence type="predicted"/>
<evidence type="ECO:0000256" key="1">
    <source>
        <dbReference type="SAM" id="MobiDB-lite"/>
    </source>
</evidence>
<evidence type="ECO:0000313" key="2">
    <source>
        <dbReference type="EMBL" id="KAF8406080.1"/>
    </source>
</evidence>
<dbReference type="PANTHER" id="PTHR36066:SF2">
    <property type="entry name" value="TRANSCRIPTION FACTOR BHLH145"/>
    <property type="match status" value="1"/>
</dbReference>